<keyword evidence="1" id="KW-0732">Signal</keyword>
<sequence length="254" mass="29017">MNYRLCILFLLFLACPVSAAEINVATSTYCPLVCDRDKAPRDGIMHEVLRKAFEGTEHTLVFHEMPYVRAVRDTLDGAYDVITFVGSDYPDFIFVRNMDMINVVQFATLSTSTWKYDGPDSLEDIRFSIPNGFRTGNPAIDDYLHAHDRDNTRVRVASCDNPTMAQHQNLECLLEGRIDAMLVGSLAFHSIERNLPEGRVRVDPTPVSMFYNRIGFSPRLKNVEALRDLVENRIQELRVSGELQEIFRYYGINP</sequence>
<feature type="signal peptide" evidence="1">
    <location>
        <begin position="1"/>
        <end position="19"/>
    </location>
</feature>
<evidence type="ECO:0000313" key="3">
    <source>
        <dbReference type="EMBL" id="TDT88605.1"/>
    </source>
</evidence>
<keyword evidence="4" id="KW-1185">Reference proteome</keyword>
<dbReference type="KEGG" id="dej:AWY79_13270"/>
<protein>
    <submittedName>
        <fullName evidence="3">Polar amino acid transport system substrate-binding protein</fullName>
    </submittedName>
</protein>
<organism evidence="3 5">
    <name type="scientific">Pseudodesulfovibrio indicus</name>
    <dbReference type="NCBI Taxonomy" id="1716143"/>
    <lineage>
        <taxon>Bacteria</taxon>
        <taxon>Pseudomonadati</taxon>
        <taxon>Thermodesulfobacteriota</taxon>
        <taxon>Desulfovibrionia</taxon>
        <taxon>Desulfovibrionales</taxon>
        <taxon>Desulfovibrionaceae</taxon>
    </lineage>
</organism>
<dbReference type="RefSeq" id="WP_066804815.1">
    <property type="nucleotide sequence ID" value="NZ_CP014206.1"/>
</dbReference>
<evidence type="ECO:0000313" key="4">
    <source>
        <dbReference type="Proteomes" id="UP000055611"/>
    </source>
</evidence>
<dbReference type="EMBL" id="SOBK01000005">
    <property type="protein sequence ID" value="TDT88605.1"/>
    <property type="molecule type" value="Genomic_DNA"/>
</dbReference>
<dbReference type="Proteomes" id="UP000055611">
    <property type="component" value="Chromosome"/>
</dbReference>
<dbReference type="EMBL" id="CP014206">
    <property type="protein sequence ID" value="AMK12007.1"/>
    <property type="molecule type" value="Genomic_DNA"/>
</dbReference>
<feature type="chain" id="PRO_5044548221" evidence="1">
    <location>
        <begin position="20"/>
        <end position="254"/>
    </location>
</feature>
<dbReference type="Proteomes" id="UP000295506">
    <property type="component" value="Unassembled WGS sequence"/>
</dbReference>
<dbReference type="Gene3D" id="3.40.190.10">
    <property type="entry name" value="Periplasmic binding protein-like II"/>
    <property type="match status" value="2"/>
</dbReference>
<dbReference type="PROSITE" id="PS51257">
    <property type="entry name" value="PROKAR_LIPOPROTEIN"/>
    <property type="match status" value="1"/>
</dbReference>
<gene>
    <name evidence="2" type="ORF">AWY79_13270</name>
    <name evidence="3" type="ORF">EDC59_1055</name>
</gene>
<dbReference type="OrthoDB" id="5447372at2"/>
<dbReference type="SUPFAM" id="SSF53850">
    <property type="entry name" value="Periplasmic binding protein-like II"/>
    <property type="match status" value="1"/>
</dbReference>
<proteinExistence type="predicted"/>
<reference evidence="2 4" key="1">
    <citation type="journal article" date="2016" name="Front. Microbiol.">
        <title>Genome Sequence of the Piezophilic, Mesophilic Sulfate-Reducing Bacterium Desulfovibrio indicus J2T.</title>
        <authorList>
            <person name="Cao J."/>
            <person name="Maignien L."/>
            <person name="Shao Z."/>
            <person name="Alain K."/>
            <person name="Jebbar M."/>
        </authorList>
    </citation>
    <scope>NUCLEOTIDE SEQUENCE [LARGE SCALE GENOMIC DNA]</scope>
    <source>
        <strain evidence="2 4">J2</strain>
    </source>
</reference>
<accession>A0A126QQK5</accession>
<evidence type="ECO:0000313" key="5">
    <source>
        <dbReference type="Proteomes" id="UP000295506"/>
    </source>
</evidence>
<reference evidence="3 5" key="2">
    <citation type="submission" date="2019-03" db="EMBL/GenBank/DDBJ databases">
        <title>Genomic Encyclopedia of Type Strains, Phase IV (KMG-IV): sequencing the most valuable type-strain genomes for metagenomic binning, comparative biology and taxonomic classification.</title>
        <authorList>
            <person name="Goeker M."/>
        </authorList>
    </citation>
    <scope>NUCLEOTIDE SEQUENCE [LARGE SCALE GENOMIC DNA]</scope>
    <source>
        <strain evidence="3 5">DSM 101483</strain>
    </source>
</reference>
<evidence type="ECO:0000313" key="2">
    <source>
        <dbReference type="EMBL" id="AMK12007.1"/>
    </source>
</evidence>
<evidence type="ECO:0000256" key="1">
    <source>
        <dbReference type="SAM" id="SignalP"/>
    </source>
</evidence>
<name>A0A126QQK5_9BACT</name>
<dbReference type="AlphaFoldDB" id="A0A126QQK5"/>